<feature type="domain" description="HTH tetR-type" evidence="3">
    <location>
        <begin position="1"/>
        <end position="61"/>
    </location>
</feature>
<accession>A0ABZ2YCA2</accession>
<evidence type="ECO:0000256" key="2">
    <source>
        <dbReference type="PROSITE-ProRule" id="PRU00335"/>
    </source>
</evidence>
<evidence type="ECO:0000313" key="5">
    <source>
        <dbReference type="Proteomes" id="UP001461341"/>
    </source>
</evidence>
<dbReference type="RefSeq" id="WP_369018785.1">
    <property type="nucleotide sequence ID" value="NZ_CP121689.1"/>
</dbReference>
<dbReference type="Pfam" id="PF00440">
    <property type="entry name" value="TetR_N"/>
    <property type="match status" value="1"/>
</dbReference>
<protein>
    <submittedName>
        <fullName evidence="4">TetR/AcrR family transcriptional regulator</fullName>
    </submittedName>
</protein>
<dbReference type="Gene3D" id="1.10.357.10">
    <property type="entry name" value="Tetracycline Repressor, domain 2"/>
    <property type="match status" value="1"/>
</dbReference>
<keyword evidence="1 2" id="KW-0238">DNA-binding</keyword>
<evidence type="ECO:0000313" key="4">
    <source>
        <dbReference type="EMBL" id="WZL76621.1"/>
    </source>
</evidence>
<dbReference type="InterPro" id="IPR001647">
    <property type="entry name" value="HTH_TetR"/>
</dbReference>
<evidence type="ECO:0000256" key="1">
    <source>
        <dbReference type="ARBA" id="ARBA00023125"/>
    </source>
</evidence>
<dbReference type="EMBL" id="CP121689">
    <property type="protein sequence ID" value="WZL76621.1"/>
    <property type="molecule type" value="Genomic_DNA"/>
</dbReference>
<dbReference type="SUPFAM" id="SSF46689">
    <property type="entry name" value="Homeodomain-like"/>
    <property type="match status" value="1"/>
</dbReference>
<name>A0ABZ2YCA2_9BACT</name>
<dbReference type="PROSITE" id="PS50977">
    <property type="entry name" value="HTH_TETR_2"/>
    <property type="match status" value="1"/>
</dbReference>
<sequence>MSRKQQIIEAAKKVFAQKSFFEATVEGIARESGVKKATLYYYFESKLDIFVALIEEALRSISERMMKLDFSEPRGKVVADIIDCYFTLFEEKRDLLVIIQRAGHDFLHHPEAKSKLSALRERFEEYLHEIGWKLHPVVTRRGKTFSGEDFFKAITFSLIGFFSFSVHTDMEESDVFRELFREVFAVSLSE</sequence>
<dbReference type="PANTHER" id="PTHR43479:SF11">
    <property type="entry name" value="ACREF_ENVCD OPERON REPRESSOR-RELATED"/>
    <property type="match status" value="1"/>
</dbReference>
<dbReference type="PANTHER" id="PTHR43479">
    <property type="entry name" value="ACREF/ENVCD OPERON REPRESSOR-RELATED"/>
    <property type="match status" value="1"/>
</dbReference>
<organism evidence="4 5">
    <name type="scientific">Thermatribacter velox</name>
    <dbReference type="NCBI Taxonomy" id="3039681"/>
    <lineage>
        <taxon>Bacteria</taxon>
        <taxon>Pseudomonadati</taxon>
        <taxon>Atribacterota</taxon>
        <taxon>Atribacteria</taxon>
        <taxon>Atribacterales</taxon>
        <taxon>Thermatribacteraceae</taxon>
        <taxon>Thermatribacter</taxon>
    </lineage>
</organism>
<dbReference type="InterPro" id="IPR009057">
    <property type="entry name" value="Homeodomain-like_sf"/>
</dbReference>
<feature type="DNA-binding region" description="H-T-H motif" evidence="2">
    <location>
        <begin position="24"/>
        <end position="43"/>
    </location>
</feature>
<gene>
    <name evidence="4" type="ORF">QBE54_02490</name>
</gene>
<dbReference type="InterPro" id="IPR050624">
    <property type="entry name" value="HTH-type_Tx_Regulator"/>
</dbReference>
<dbReference type="PRINTS" id="PR00455">
    <property type="entry name" value="HTHTETR"/>
</dbReference>
<evidence type="ECO:0000259" key="3">
    <source>
        <dbReference type="PROSITE" id="PS50977"/>
    </source>
</evidence>
<dbReference type="Proteomes" id="UP001461341">
    <property type="component" value="Chromosome"/>
</dbReference>
<proteinExistence type="predicted"/>
<keyword evidence="5" id="KW-1185">Reference proteome</keyword>
<reference evidence="4 5" key="1">
    <citation type="submission" date="2023-03" db="EMBL/GenBank/DDBJ databases">
        <title>Novel Species.</title>
        <authorList>
            <person name="Ma S."/>
        </authorList>
    </citation>
    <scope>NUCLEOTIDE SEQUENCE [LARGE SCALE GENOMIC DNA]</scope>
    <source>
        <strain evidence="4 5">B11</strain>
    </source>
</reference>